<dbReference type="InterPro" id="IPR011473">
    <property type="entry name" value="DUF1579"/>
</dbReference>
<dbReference type="Proteomes" id="UP001596152">
    <property type="component" value="Unassembled WGS sequence"/>
</dbReference>
<accession>A0ABW0FWD8</accession>
<gene>
    <name evidence="1" type="ORF">ACFPIE_19180</name>
</gene>
<protein>
    <submittedName>
        <fullName evidence="1">DUF1579 family protein</fullName>
    </submittedName>
</protein>
<dbReference type="Pfam" id="PF07617">
    <property type="entry name" value="DUF1579"/>
    <property type="match status" value="1"/>
</dbReference>
<evidence type="ECO:0000313" key="1">
    <source>
        <dbReference type="EMBL" id="MFC5346045.1"/>
    </source>
</evidence>
<evidence type="ECO:0000313" key="2">
    <source>
        <dbReference type="Proteomes" id="UP001596152"/>
    </source>
</evidence>
<reference evidence="2" key="1">
    <citation type="journal article" date="2019" name="Int. J. Syst. Evol. Microbiol.">
        <title>The Global Catalogue of Microorganisms (GCM) 10K type strain sequencing project: providing services to taxonomists for standard genome sequencing and annotation.</title>
        <authorList>
            <consortium name="The Broad Institute Genomics Platform"/>
            <consortium name="The Broad Institute Genome Sequencing Center for Infectious Disease"/>
            <person name="Wu L."/>
            <person name="Ma J."/>
        </authorList>
    </citation>
    <scope>NUCLEOTIDE SEQUENCE [LARGE SCALE GENOMIC DNA]</scope>
    <source>
        <strain evidence="2">JCM 12125</strain>
    </source>
</reference>
<proteinExistence type="predicted"/>
<comment type="caution">
    <text evidence="1">The sequence shown here is derived from an EMBL/GenBank/DDBJ whole genome shotgun (WGS) entry which is preliminary data.</text>
</comment>
<dbReference type="EMBL" id="JBHSLF010000055">
    <property type="protein sequence ID" value="MFC5346045.1"/>
    <property type="molecule type" value="Genomic_DNA"/>
</dbReference>
<name>A0ABW0FWD8_9CAUL</name>
<keyword evidence="2" id="KW-1185">Reference proteome</keyword>
<dbReference type="RefSeq" id="WP_374038384.1">
    <property type="nucleotide sequence ID" value="NZ_CP169082.1"/>
</dbReference>
<sequence length="139" mass="16025">MSDEFLDRLVGDWTYEGHSLPDDGERHAGSETVTRRDHWIVIESDDHARFQLAFDPDAGRVVGDFISWKWPNLWTYDGAASGDRMALSSRGPDMDTGEGLADYEDVWEIVSPDERTTTGRIKGKDGQWRDFNVTRYRRR</sequence>
<organism evidence="1 2">
    <name type="scientific">Brevundimonas staleyi</name>
    <dbReference type="NCBI Taxonomy" id="74326"/>
    <lineage>
        <taxon>Bacteria</taxon>
        <taxon>Pseudomonadati</taxon>
        <taxon>Pseudomonadota</taxon>
        <taxon>Alphaproteobacteria</taxon>
        <taxon>Caulobacterales</taxon>
        <taxon>Caulobacteraceae</taxon>
        <taxon>Brevundimonas</taxon>
    </lineage>
</organism>